<evidence type="ECO:0000259" key="3">
    <source>
        <dbReference type="Pfam" id="PF03061"/>
    </source>
</evidence>
<feature type="domain" description="Thioesterase" evidence="3">
    <location>
        <begin position="99"/>
        <end position="173"/>
    </location>
</feature>
<dbReference type="KEGG" id="dzi:111316865"/>
<dbReference type="RefSeq" id="XP_022774800.1">
    <property type="nucleotide sequence ID" value="XM_022919065.1"/>
</dbReference>
<dbReference type="PANTHER" id="PTHR21660">
    <property type="entry name" value="THIOESTERASE SUPERFAMILY MEMBER-RELATED"/>
    <property type="match status" value="1"/>
</dbReference>
<dbReference type="AlphaFoldDB" id="A0A6P6BCI0"/>
<dbReference type="InterPro" id="IPR003736">
    <property type="entry name" value="PAAI_dom"/>
</dbReference>
<protein>
    <submittedName>
        <fullName evidence="5">Acyl-coenzyme A thioesterase 13-like</fullName>
    </submittedName>
</protein>
<dbReference type="CDD" id="cd03443">
    <property type="entry name" value="PaaI_thioesterase"/>
    <property type="match status" value="1"/>
</dbReference>
<dbReference type="NCBIfam" id="TIGR00369">
    <property type="entry name" value="unchar_dom_1"/>
    <property type="match status" value="1"/>
</dbReference>
<keyword evidence="2" id="KW-0378">Hydrolase</keyword>
<gene>
    <name evidence="5" type="primary">LOC111316865</name>
</gene>
<dbReference type="InterPro" id="IPR006683">
    <property type="entry name" value="Thioestr_dom"/>
</dbReference>
<accession>A0A6P6BCI0</accession>
<evidence type="ECO:0000256" key="1">
    <source>
        <dbReference type="ARBA" id="ARBA00008324"/>
    </source>
</evidence>
<dbReference type="Proteomes" id="UP000515121">
    <property type="component" value="Unplaced"/>
</dbReference>
<evidence type="ECO:0000313" key="4">
    <source>
        <dbReference type="Proteomes" id="UP000515121"/>
    </source>
</evidence>
<dbReference type="InterPro" id="IPR039298">
    <property type="entry name" value="ACOT13"/>
</dbReference>
<dbReference type="PANTHER" id="PTHR21660:SF47">
    <property type="entry name" value="F19P19.27 PROTEIN"/>
    <property type="match status" value="1"/>
</dbReference>
<dbReference type="InterPro" id="IPR029069">
    <property type="entry name" value="HotDog_dom_sf"/>
</dbReference>
<name>A0A6P6BCI0_DURZI</name>
<evidence type="ECO:0000313" key="5">
    <source>
        <dbReference type="RefSeq" id="XP_022774800.1"/>
    </source>
</evidence>
<dbReference type="FunFam" id="3.10.129.10:FF:000059">
    <property type="entry name" value="Acyl-coenzyme A thioesterase 13"/>
    <property type="match status" value="1"/>
</dbReference>
<keyword evidence="4" id="KW-1185">Reference proteome</keyword>
<evidence type="ECO:0000256" key="2">
    <source>
        <dbReference type="ARBA" id="ARBA00022801"/>
    </source>
</evidence>
<reference evidence="5" key="1">
    <citation type="submission" date="2025-08" db="UniProtKB">
        <authorList>
            <consortium name="RefSeq"/>
        </authorList>
    </citation>
    <scope>IDENTIFICATION</scope>
    <source>
        <tissue evidence="5">Fruit stalk</tissue>
    </source>
</reference>
<dbReference type="Gene3D" id="3.10.129.10">
    <property type="entry name" value="Hotdog Thioesterase"/>
    <property type="match status" value="1"/>
</dbReference>
<sequence length="190" mass="20913">MCKYKSNATRCIIYRGDLEKFEIGNSEKRRPNSMDLKTVKKCLEKGDGVEGDNNAPTIHGMPSRFFENFIRQGLRVDHIEKGRVLCSMKVPPRLLNAGNFLHGGATASLVDLVGSAVIYTYGVGSSGASVEISVSYLDAAYVDEEIEIDARALRVGKTVAVVTVEFRKKNTGKIVAQGRHTKYLPVQSKM</sequence>
<dbReference type="OrthoDB" id="46529at2759"/>
<organism evidence="4 5">
    <name type="scientific">Durio zibethinus</name>
    <name type="common">Durian</name>
    <dbReference type="NCBI Taxonomy" id="66656"/>
    <lineage>
        <taxon>Eukaryota</taxon>
        <taxon>Viridiplantae</taxon>
        <taxon>Streptophyta</taxon>
        <taxon>Embryophyta</taxon>
        <taxon>Tracheophyta</taxon>
        <taxon>Spermatophyta</taxon>
        <taxon>Magnoliopsida</taxon>
        <taxon>eudicotyledons</taxon>
        <taxon>Gunneridae</taxon>
        <taxon>Pentapetalae</taxon>
        <taxon>rosids</taxon>
        <taxon>malvids</taxon>
        <taxon>Malvales</taxon>
        <taxon>Malvaceae</taxon>
        <taxon>Helicteroideae</taxon>
        <taxon>Durio</taxon>
    </lineage>
</organism>
<dbReference type="Pfam" id="PF03061">
    <property type="entry name" value="4HBT"/>
    <property type="match status" value="1"/>
</dbReference>
<dbReference type="SUPFAM" id="SSF54637">
    <property type="entry name" value="Thioesterase/thiol ester dehydrase-isomerase"/>
    <property type="match status" value="1"/>
</dbReference>
<comment type="similarity">
    <text evidence="1">Belongs to the thioesterase PaaI family.</text>
</comment>
<proteinExistence type="inferred from homology"/>
<dbReference type="GO" id="GO:0047617">
    <property type="term" value="F:fatty acyl-CoA hydrolase activity"/>
    <property type="evidence" value="ECO:0007669"/>
    <property type="project" value="InterPro"/>
</dbReference>
<dbReference type="GeneID" id="111316865"/>